<evidence type="ECO:0000256" key="3">
    <source>
        <dbReference type="ARBA" id="ARBA00022448"/>
    </source>
</evidence>
<comment type="caution">
    <text evidence="9">The sequence shown here is derived from an EMBL/GenBank/DDBJ whole genome shotgun (WGS) entry which is preliminary data.</text>
</comment>
<protein>
    <submittedName>
        <fullName evidence="9">PTS system IIA component (Glc family)</fullName>
    </submittedName>
</protein>
<dbReference type="FunFam" id="2.70.70.10:FF:000001">
    <property type="entry name" value="PTS system glucose-specific IIA component"/>
    <property type="match status" value="1"/>
</dbReference>
<dbReference type="GO" id="GO:0016301">
    <property type="term" value="F:kinase activity"/>
    <property type="evidence" value="ECO:0007669"/>
    <property type="project" value="UniProtKB-KW"/>
</dbReference>
<dbReference type="Proteomes" id="UP000245433">
    <property type="component" value="Unassembled WGS sequence"/>
</dbReference>
<dbReference type="GO" id="GO:0005886">
    <property type="term" value="C:plasma membrane"/>
    <property type="evidence" value="ECO:0007669"/>
    <property type="project" value="UniProtKB-SubCell"/>
</dbReference>
<comment type="subcellular location">
    <subcellularLocation>
        <location evidence="2">Cell membrane</location>
        <topology evidence="2">Multi-pass membrane protein</topology>
    </subcellularLocation>
    <subcellularLocation>
        <location evidence="1">Cytoplasm</location>
    </subcellularLocation>
</comment>
<evidence type="ECO:0000256" key="1">
    <source>
        <dbReference type="ARBA" id="ARBA00004496"/>
    </source>
</evidence>
<evidence type="ECO:0000256" key="7">
    <source>
        <dbReference type="ARBA" id="ARBA00022777"/>
    </source>
</evidence>
<dbReference type="AlphaFoldDB" id="A0A2U1D654"/>
<dbReference type="EMBL" id="QEKT01000008">
    <property type="protein sequence ID" value="PVY83155.1"/>
    <property type="molecule type" value="Genomic_DNA"/>
</dbReference>
<keyword evidence="4" id="KW-0762">Sugar transport</keyword>
<accession>A0A2U1D654</accession>
<reference evidence="9 10" key="1">
    <citation type="submission" date="2018-04" db="EMBL/GenBank/DDBJ databases">
        <title>Genomic Encyclopedia of Type Strains, Phase IV (KMG-IV): sequencing the most valuable type-strain genomes for metagenomic binning, comparative biology and taxonomic classification.</title>
        <authorList>
            <person name="Goeker M."/>
        </authorList>
    </citation>
    <scope>NUCLEOTIDE SEQUENCE [LARGE SCALE GENOMIC DNA]</scope>
    <source>
        <strain evidence="9 10">DSM 28795</strain>
    </source>
</reference>
<keyword evidence="5" id="KW-0808">Transferase</keyword>
<evidence type="ECO:0000256" key="4">
    <source>
        <dbReference type="ARBA" id="ARBA00022597"/>
    </source>
</evidence>
<evidence type="ECO:0000313" key="10">
    <source>
        <dbReference type="Proteomes" id="UP000245433"/>
    </source>
</evidence>
<organism evidence="9 10">
    <name type="scientific">Convivina intestini</name>
    <dbReference type="NCBI Taxonomy" id="1505726"/>
    <lineage>
        <taxon>Bacteria</taxon>
        <taxon>Bacillati</taxon>
        <taxon>Bacillota</taxon>
        <taxon>Bacilli</taxon>
        <taxon>Lactobacillales</taxon>
        <taxon>Lactobacillaceae</taxon>
        <taxon>Convivina</taxon>
    </lineage>
</organism>
<proteinExistence type="predicted"/>
<dbReference type="InterPro" id="IPR001127">
    <property type="entry name" value="PTS_EIIA_1_perm"/>
</dbReference>
<dbReference type="SUPFAM" id="SSF51261">
    <property type="entry name" value="Duplicated hybrid motif"/>
    <property type="match status" value="1"/>
</dbReference>
<dbReference type="InterPro" id="IPR011055">
    <property type="entry name" value="Dup_hybrid_motif"/>
</dbReference>
<dbReference type="PANTHER" id="PTHR45008:SF1">
    <property type="entry name" value="PTS SYSTEM GLUCOSE-SPECIFIC EIIA COMPONENT"/>
    <property type="match status" value="1"/>
</dbReference>
<sequence length="156" mass="15990">MFGFGKSKELDKKLYAPVSGEVIELSSVSDPVFSQKMMGDGFAVNPDAQEGIYAPVSGEVVMVQGHAFGFKTAAGAEILLHVGIDTVNLEGKPFTSTVKAGDTVTAGDKIGTVDWAQVEAAGLEKTTMVVVTGGGQDSPLAIDLGQKAAGEAVATL</sequence>
<name>A0A2U1D654_9LACO</name>
<dbReference type="NCBIfam" id="TIGR00830">
    <property type="entry name" value="PTBA"/>
    <property type="match status" value="1"/>
</dbReference>
<dbReference type="GO" id="GO:0009401">
    <property type="term" value="P:phosphoenolpyruvate-dependent sugar phosphotransferase system"/>
    <property type="evidence" value="ECO:0007669"/>
    <property type="project" value="UniProtKB-KW"/>
</dbReference>
<evidence type="ECO:0000313" key="9">
    <source>
        <dbReference type="EMBL" id="PVY83155.1"/>
    </source>
</evidence>
<dbReference type="PROSITE" id="PS00371">
    <property type="entry name" value="PTS_EIIA_TYPE_1_HIS"/>
    <property type="match status" value="1"/>
</dbReference>
<dbReference type="GO" id="GO:0005737">
    <property type="term" value="C:cytoplasm"/>
    <property type="evidence" value="ECO:0007669"/>
    <property type="project" value="UniProtKB-SubCell"/>
</dbReference>
<dbReference type="Gene3D" id="2.70.70.10">
    <property type="entry name" value="Glucose Permease (Domain IIA)"/>
    <property type="match status" value="1"/>
</dbReference>
<evidence type="ECO:0000259" key="8">
    <source>
        <dbReference type="PROSITE" id="PS51093"/>
    </source>
</evidence>
<gene>
    <name evidence="9" type="ORF">C7384_10831</name>
</gene>
<keyword evidence="7" id="KW-0418">Kinase</keyword>
<feature type="domain" description="PTS EIIA type-1" evidence="8">
    <location>
        <begin position="30"/>
        <end position="133"/>
    </location>
</feature>
<evidence type="ECO:0000256" key="5">
    <source>
        <dbReference type="ARBA" id="ARBA00022679"/>
    </source>
</evidence>
<evidence type="ECO:0000256" key="2">
    <source>
        <dbReference type="ARBA" id="ARBA00004651"/>
    </source>
</evidence>
<dbReference type="RefSeq" id="WP_089939217.1">
    <property type="nucleotide sequence ID" value="NZ_CAKOEW010000005.1"/>
</dbReference>
<dbReference type="PROSITE" id="PS51093">
    <property type="entry name" value="PTS_EIIA_TYPE_1"/>
    <property type="match status" value="1"/>
</dbReference>
<keyword evidence="6" id="KW-0598">Phosphotransferase system</keyword>
<dbReference type="Pfam" id="PF00358">
    <property type="entry name" value="PTS_EIIA_1"/>
    <property type="match status" value="1"/>
</dbReference>
<evidence type="ECO:0000256" key="6">
    <source>
        <dbReference type="ARBA" id="ARBA00022683"/>
    </source>
</evidence>
<keyword evidence="10" id="KW-1185">Reference proteome</keyword>
<dbReference type="OrthoDB" id="9769191at2"/>
<dbReference type="PANTHER" id="PTHR45008">
    <property type="entry name" value="PTS SYSTEM GLUCOSE-SPECIFIC EIIA COMPONENT"/>
    <property type="match status" value="1"/>
</dbReference>
<dbReference type="InterPro" id="IPR050890">
    <property type="entry name" value="PTS_EIIA_component"/>
</dbReference>
<keyword evidence="3" id="KW-0813">Transport</keyword>